<evidence type="ECO:0000313" key="7">
    <source>
        <dbReference type="EMBL" id="KAF1973052.1"/>
    </source>
</evidence>
<evidence type="ECO:0000256" key="4">
    <source>
        <dbReference type="ARBA" id="ARBA00023136"/>
    </source>
</evidence>
<protein>
    <recommendedName>
        <fullName evidence="9">Mid2 domain-containing protein</fullName>
    </recommendedName>
</protein>
<dbReference type="OrthoDB" id="3795887at2759"/>
<evidence type="ECO:0000256" key="6">
    <source>
        <dbReference type="SAM" id="Phobius"/>
    </source>
</evidence>
<sequence length="232" mass="24495">MERPYLYFFREQPTGTLAVDVSTTESSSSETFSSESSLSDSSSTKSTTSTASPASSGTTTVASQTSEPTHSSTLAPEPPKEKEASKAWIAGVVIGIAGLLAVAGMGFYLWRQRQQHAYGLAPQGPQITMQPGNTAQQTAYYPPQQVPYGSGASPNMQPVSPNISAYDAQTYYGQSPKPQEGMMYGGHDAYAENGAPPLGVGTLQMPQGAAQAQPHMAANMHELPELAPSSRR</sequence>
<dbReference type="PANTHER" id="PTHR15549">
    <property type="entry name" value="PAIRED IMMUNOGLOBULIN-LIKE TYPE 2 RECEPTOR"/>
    <property type="match status" value="1"/>
</dbReference>
<dbReference type="Proteomes" id="UP000800036">
    <property type="component" value="Unassembled WGS sequence"/>
</dbReference>
<organism evidence="7 8">
    <name type="scientific">Bimuria novae-zelandiae CBS 107.79</name>
    <dbReference type="NCBI Taxonomy" id="1447943"/>
    <lineage>
        <taxon>Eukaryota</taxon>
        <taxon>Fungi</taxon>
        <taxon>Dikarya</taxon>
        <taxon>Ascomycota</taxon>
        <taxon>Pezizomycotina</taxon>
        <taxon>Dothideomycetes</taxon>
        <taxon>Pleosporomycetidae</taxon>
        <taxon>Pleosporales</taxon>
        <taxon>Massarineae</taxon>
        <taxon>Didymosphaeriaceae</taxon>
        <taxon>Bimuria</taxon>
    </lineage>
</organism>
<proteinExistence type="predicted"/>
<feature type="region of interest" description="Disordered" evidence="5">
    <location>
        <begin position="19"/>
        <end position="82"/>
    </location>
</feature>
<dbReference type="GO" id="GO:0071944">
    <property type="term" value="C:cell periphery"/>
    <property type="evidence" value="ECO:0007669"/>
    <property type="project" value="UniProtKB-ARBA"/>
</dbReference>
<keyword evidence="8" id="KW-1185">Reference proteome</keyword>
<evidence type="ECO:0000256" key="5">
    <source>
        <dbReference type="SAM" id="MobiDB-lite"/>
    </source>
</evidence>
<gene>
    <name evidence="7" type="ORF">BU23DRAFT_142313</name>
</gene>
<reference evidence="7" key="1">
    <citation type="journal article" date="2020" name="Stud. Mycol.">
        <title>101 Dothideomycetes genomes: a test case for predicting lifestyles and emergence of pathogens.</title>
        <authorList>
            <person name="Haridas S."/>
            <person name="Albert R."/>
            <person name="Binder M."/>
            <person name="Bloem J."/>
            <person name="Labutti K."/>
            <person name="Salamov A."/>
            <person name="Andreopoulos B."/>
            <person name="Baker S."/>
            <person name="Barry K."/>
            <person name="Bills G."/>
            <person name="Bluhm B."/>
            <person name="Cannon C."/>
            <person name="Castanera R."/>
            <person name="Culley D."/>
            <person name="Daum C."/>
            <person name="Ezra D."/>
            <person name="Gonzalez J."/>
            <person name="Henrissat B."/>
            <person name="Kuo A."/>
            <person name="Liang C."/>
            <person name="Lipzen A."/>
            <person name="Lutzoni F."/>
            <person name="Magnuson J."/>
            <person name="Mondo S."/>
            <person name="Nolan M."/>
            <person name="Ohm R."/>
            <person name="Pangilinan J."/>
            <person name="Park H.-J."/>
            <person name="Ramirez L."/>
            <person name="Alfaro M."/>
            <person name="Sun H."/>
            <person name="Tritt A."/>
            <person name="Yoshinaga Y."/>
            <person name="Zwiers L.-H."/>
            <person name="Turgeon B."/>
            <person name="Goodwin S."/>
            <person name="Spatafora J."/>
            <person name="Crous P."/>
            <person name="Grigoriev I."/>
        </authorList>
    </citation>
    <scope>NUCLEOTIDE SEQUENCE</scope>
    <source>
        <strain evidence="7">CBS 107.79</strain>
    </source>
</reference>
<feature type="compositionally biased region" description="Polar residues" evidence="5">
    <location>
        <begin position="64"/>
        <end position="74"/>
    </location>
</feature>
<evidence type="ECO:0000313" key="8">
    <source>
        <dbReference type="Proteomes" id="UP000800036"/>
    </source>
</evidence>
<accession>A0A6A5VAM7</accession>
<dbReference type="EMBL" id="ML976683">
    <property type="protein sequence ID" value="KAF1973052.1"/>
    <property type="molecule type" value="Genomic_DNA"/>
</dbReference>
<feature type="region of interest" description="Disordered" evidence="5">
    <location>
        <begin position="195"/>
        <end position="214"/>
    </location>
</feature>
<feature type="transmembrane region" description="Helical" evidence="6">
    <location>
        <begin position="87"/>
        <end position="110"/>
    </location>
</feature>
<dbReference type="AlphaFoldDB" id="A0A6A5VAM7"/>
<dbReference type="InterPro" id="IPR051694">
    <property type="entry name" value="Immunoregulatory_rcpt-like"/>
</dbReference>
<evidence type="ECO:0008006" key="9">
    <source>
        <dbReference type="Google" id="ProtNLM"/>
    </source>
</evidence>
<keyword evidence="4 6" id="KW-0472">Membrane</keyword>
<feature type="compositionally biased region" description="Low complexity" evidence="5">
    <location>
        <begin position="22"/>
        <end position="63"/>
    </location>
</feature>
<evidence type="ECO:0000256" key="1">
    <source>
        <dbReference type="ARBA" id="ARBA00004167"/>
    </source>
</evidence>
<dbReference type="PANTHER" id="PTHR15549:SF30">
    <property type="entry name" value="MID2 DOMAIN-CONTAINING PROTEIN"/>
    <property type="match status" value="1"/>
</dbReference>
<comment type="subcellular location">
    <subcellularLocation>
        <location evidence="1">Membrane</location>
        <topology evidence="1">Single-pass membrane protein</topology>
    </subcellularLocation>
</comment>
<keyword evidence="3 6" id="KW-1133">Transmembrane helix</keyword>
<evidence type="ECO:0000256" key="3">
    <source>
        <dbReference type="ARBA" id="ARBA00022989"/>
    </source>
</evidence>
<dbReference type="GO" id="GO:0016020">
    <property type="term" value="C:membrane"/>
    <property type="evidence" value="ECO:0007669"/>
    <property type="project" value="UniProtKB-SubCell"/>
</dbReference>
<dbReference type="CDD" id="cd12087">
    <property type="entry name" value="TM_EGFR-like"/>
    <property type="match status" value="1"/>
</dbReference>
<keyword evidence="2 6" id="KW-0812">Transmembrane</keyword>
<evidence type="ECO:0000256" key="2">
    <source>
        <dbReference type="ARBA" id="ARBA00022692"/>
    </source>
</evidence>
<name>A0A6A5VAM7_9PLEO</name>